<evidence type="ECO:0000256" key="9">
    <source>
        <dbReference type="ARBA" id="ARBA00023136"/>
    </source>
</evidence>
<dbReference type="PANTHER" id="PTHR11214">
    <property type="entry name" value="BETA-1,3-N-ACETYLGLUCOSAMINYLTRANSFERASE"/>
    <property type="match status" value="1"/>
</dbReference>
<keyword evidence="5 11" id="KW-0812">Transmembrane</keyword>
<organism evidence="12 13">
    <name type="scientific">Magallana gigas</name>
    <name type="common">Pacific oyster</name>
    <name type="synonym">Crassostrea gigas</name>
    <dbReference type="NCBI Taxonomy" id="29159"/>
    <lineage>
        <taxon>Eukaryota</taxon>
        <taxon>Metazoa</taxon>
        <taxon>Spiralia</taxon>
        <taxon>Lophotrochozoa</taxon>
        <taxon>Mollusca</taxon>
        <taxon>Bivalvia</taxon>
        <taxon>Autobranchia</taxon>
        <taxon>Pteriomorphia</taxon>
        <taxon>Ostreida</taxon>
        <taxon>Ostreoidea</taxon>
        <taxon>Ostreidae</taxon>
        <taxon>Magallana</taxon>
    </lineage>
</organism>
<dbReference type="GO" id="GO:0006493">
    <property type="term" value="P:protein O-linked glycosylation"/>
    <property type="evidence" value="ECO:0007669"/>
    <property type="project" value="TreeGrafter"/>
</dbReference>
<comment type="similarity">
    <text evidence="2 11">Belongs to the glycosyltransferase 31 family.</text>
</comment>
<evidence type="ECO:0000256" key="10">
    <source>
        <dbReference type="ARBA" id="ARBA00023180"/>
    </source>
</evidence>
<keyword evidence="8 11" id="KW-0333">Golgi apparatus</keyword>
<keyword evidence="4" id="KW-0808">Transferase</keyword>
<evidence type="ECO:0000256" key="5">
    <source>
        <dbReference type="ARBA" id="ARBA00022692"/>
    </source>
</evidence>
<keyword evidence="9 11" id="KW-0472">Membrane</keyword>
<keyword evidence="6 11" id="KW-0735">Signal-anchor</keyword>
<name>A0A8W8KDF7_MAGGI</name>
<keyword evidence="13" id="KW-1185">Reference proteome</keyword>
<dbReference type="GO" id="GO:0016758">
    <property type="term" value="F:hexosyltransferase activity"/>
    <property type="evidence" value="ECO:0007669"/>
    <property type="project" value="InterPro"/>
</dbReference>
<keyword evidence="3 11" id="KW-0328">Glycosyltransferase</keyword>
<dbReference type="EC" id="2.4.1.-" evidence="11"/>
<sequence>MISAYESPFKMVSVCTGAPFLYRRRSIIHKVKACILLCAMALTTFFVVQFYKAINFEKRIQTTYREVGYGHKPFYCVDNGSSIFLLLVVPSATGNFRQRIAIRNSWGSVVEGDPSLQLGFFVGTPRKNTIKHALAEEKQNYKDIIEVKMDEKYENLANKSISIIEWMYLYCNRAKFILKVDDDMFLNINKLIEDLKISSLRNSIIGCKVTHSSPSRFPLSKWYISRQQYQANTFPEYISGPAYIITGDILSKLYFATKCLPYIFLEDVYLTGICRRHINAIAVGHPGFSCGYRDQGPCGGHFRYKITGHHYYPEEIERMWFELNDRWYTCPLRHSYLLSKALDILFLDF</sequence>
<dbReference type="InterPro" id="IPR002659">
    <property type="entry name" value="Glyco_trans_31"/>
</dbReference>
<dbReference type="EnsemblMetazoa" id="G23026.1">
    <property type="protein sequence ID" value="G23026.1:cds"/>
    <property type="gene ID" value="G23026"/>
</dbReference>
<dbReference type="FunFam" id="3.90.550.50:FF:000001">
    <property type="entry name" value="Hexosyltransferase"/>
    <property type="match status" value="1"/>
</dbReference>
<evidence type="ECO:0000256" key="3">
    <source>
        <dbReference type="ARBA" id="ARBA00022676"/>
    </source>
</evidence>
<evidence type="ECO:0000313" key="13">
    <source>
        <dbReference type="Proteomes" id="UP000005408"/>
    </source>
</evidence>
<evidence type="ECO:0000256" key="7">
    <source>
        <dbReference type="ARBA" id="ARBA00022989"/>
    </source>
</evidence>
<evidence type="ECO:0000256" key="6">
    <source>
        <dbReference type="ARBA" id="ARBA00022968"/>
    </source>
</evidence>
<reference evidence="12" key="1">
    <citation type="submission" date="2022-08" db="UniProtKB">
        <authorList>
            <consortium name="EnsemblMetazoa"/>
        </authorList>
    </citation>
    <scope>IDENTIFICATION</scope>
    <source>
        <strain evidence="12">05x7-T-G4-1.051#20</strain>
    </source>
</reference>
<dbReference type="Pfam" id="PF01762">
    <property type="entry name" value="Galactosyl_T"/>
    <property type="match status" value="1"/>
</dbReference>
<comment type="subcellular location">
    <subcellularLocation>
        <location evidence="1 11">Golgi apparatus membrane</location>
        <topology evidence="1 11">Single-pass type II membrane protein</topology>
    </subcellularLocation>
</comment>
<dbReference type="PANTHER" id="PTHR11214:SF314">
    <property type="entry name" value="HEXOSYLTRANSFERASE"/>
    <property type="match status" value="1"/>
</dbReference>
<accession>A0A8W8KDF7</accession>
<dbReference type="Proteomes" id="UP000005408">
    <property type="component" value="Unassembled WGS sequence"/>
</dbReference>
<feature type="transmembrane region" description="Helical" evidence="11">
    <location>
        <begin position="33"/>
        <end position="51"/>
    </location>
</feature>
<dbReference type="Gene3D" id="3.90.550.50">
    <property type="match status" value="1"/>
</dbReference>
<protein>
    <recommendedName>
        <fullName evidence="11">Hexosyltransferase</fullName>
        <ecNumber evidence="11">2.4.1.-</ecNumber>
    </recommendedName>
</protein>
<keyword evidence="10" id="KW-0325">Glycoprotein</keyword>
<evidence type="ECO:0000256" key="8">
    <source>
        <dbReference type="ARBA" id="ARBA00023034"/>
    </source>
</evidence>
<evidence type="ECO:0000256" key="11">
    <source>
        <dbReference type="RuleBase" id="RU363063"/>
    </source>
</evidence>
<keyword evidence="7 11" id="KW-1133">Transmembrane helix</keyword>
<evidence type="ECO:0000313" key="12">
    <source>
        <dbReference type="EnsemblMetazoa" id="G23026.1:cds"/>
    </source>
</evidence>
<proteinExistence type="inferred from homology"/>
<evidence type="ECO:0000256" key="2">
    <source>
        <dbReference type="ARBA" id="ARBA00008661"/>
    </source>
</evidence>
<dbReference type="GO" id="GO:0000139">
    <property type="term" value="C:Golgi membrane"/>
    <property type="evidence" value="ECO:0007669"/>
    <property type="project" value="UniProtKB-SubCell"/>
</dbReference>
<evidence type="ECO:0000256" key="1">
    <source>
        <dbReference type="ARBA" id="ARBA00004323"/>
    </source>
</evidence>
<dbReference type="AlphaFoldDB" id="A0A8W8KDF7"/>
<evidence type="ECO:0000256" key="4">
    <source>
        <dbReference type="ARBA" id="ARBA00022679"/>
    </source>
</evidence>